<reference evidence="1" key="1">
    <citation type="submission" date="2016-12" db="EMBL/GenBank/DDBJ databases">
        <title>Genetic characterization of cointegrate plasmids responsible for the mobilization of pRUM-like and pLAG, via pHTbeta, from Enterococcus faecium to E. faecalis.</title>
        <authorList>
            <person name="Di Sante L."/>
            <person name="Morroni G."/>
            <person name="Vignaroli C."/>
            <person name="Brenciani A."/>
        </authorList>
    </citation>
    <scope>NUCLEOTIDE SEQUENCE</scope>
    <source>
        <strain evidence="1">Transconjugant T4</strain>
        <plasmid evidence="1">pJH-T4</plasmid>
    </source>
</reference>
<dbReference type="RefSeq" id="WP_172689543.1">
    <property type="nucleotide sequence ID" value="NZ_KY290886.1"/>
</dbReference>
<keyword evidence="1" id="KW-0614">Plasmid</keyword>
<organism evidence="1">
    <name type="scientific">Enterococcus faecalis</name>
    <name type="common">Streptococcus faecalis</name>
    <dbReference type="NCBI Taxonomy" id="1351"/>
    <lineage>
        <taxon>Bacteria</taxon>
        <taxon>Bacillati</taxon>
        <taxon>Bacillota</taxon>
        <taxon>Bacilli</taxon>
        <taxon>Lactobacillales</taxon>
        <taxon>Enterococcaceae</taxon>
        <taxon>Enterococcus</taxon>
    </lineage>
</organism>
<dbReference type="AlphaFoldDB" id="A0A2H4HI93"/>
<name>A0A2H4HI93_ENTFL</name>
<proteinExistence type="predicted"/>
<protein>
    <submittedName>
        <fullName evidence="1">Uncharacterized protein</fullName>
    </submittedName>
</protein>
<accession>A0A2H4HI93</accession>
<geneLocation type="plasmid" evidence="1">
    <name>pJH-T4</name>
</geneLocation>
<sequence length="118" mass="13891">MNYTIAILSDSLIDLDKTSTDYMIIEEQLKNKNPEFDIQEKSLRIELPKFKQKKLITILFEIIERYGLTYYQIWTDKKDGQYTKGVSIEAVREYDQVSIKAVQPLMGYNEELLNCLNV</sequence>
<evidence type="ECO:0000313" key="1">
    <source>
        <dbReference type="EMBL" id="ARQ19181.1"/>
    </source>
</evidence>
<dbReference type="EMBL" id="KY290886">
    <property type="protein sequence ID" value="ARQ19181.1"/>
    <property type="molecule type" value="Genomic_DNA"/>
</dbReference>